<evidence type="ECO:0000256" key="1">
    <source>
        <dbReference type="SAM" id="SignalP"/>
    </source>
</evidence>
<reference evidence="2 3" key="1">
    <citation type="submission" date="2024-02" db="EMBL/GenBank/DDBJ databases">
        <authorList>
            <person name="Vignale AGUSTIN F."/>
            <person name="Sosa J E."/>
            <person name="Modenutti C."/>
        </authorList>
    </citation>
    <scope>NUCLEOTIDE SEQUENCE [LARGE SCALE GENOMIC DNA]</scope>
</reference>
<evidence type="ECO:0000313" key="3">
    <source>
        <dbReference type="Proteomes" id="UP001642360"/>
    </source>
</evidence>
<name>A0ABC8S6G7_9AQUA</name>
<comment type="caution">
    <text evidence="2">The sequence shown here is derived from an EMBL/GenBank/DDBJ whole genome shotgun (WGS) entry which is preliminary data.</text>
</comment>
<dbReference type="EMBL" id="CAUOFW020002269">
    <property type="protein sequence ID" value="CAK9152410.1"/>
    <property type="molecule type" value="Genomic_DNA"/>
</dbReference>
<sequence length="59" mass="6778">MARLLMFFCSVFIDATFLRSSKAFGDFSCVASISDKVFLWLSVFWTFSIQCTDEENSCQ</sequence>
<organism evidence="2 3">
    <name type="scientific">Ilex paraguariensis</name>
    <name type="common">yerba mate</name>
    <dbReference type="NCBI Taxonomy" id="185542"/>
    <lineage>
        <taxon>Eukaryota</taxon>
        <taxon>Viridiplantae</taxon>
        <taxon>Streptophyta</taxon>
        <taxon>Embryophyta</taxon>
        <taxon>Tracheophyta</taxon>
        <taxon>Spermatophyta</taxon>
        <taxon>Magnoliopsida</taxon>
        <taxon>eudicotyledons</taxon>
        <taxon>Gunneridae</taxon>
        <taxon>Pentapetalae</taxon>
        <taxon>asterids</taxon>
        <taxon>campanulids</taxon>
        <taxon>Aquifoliales</taxon>
        <taxon>Aquifoliaceae</taxon>
        <taxon>Ilex</taxon>
    </lineage>
</organism>
<feature type="chain" id="PRO_5044781663" evidence="1">
    <location>
        <begin position="24"/>
        <end position="59"/>
    </location>
</feature>
<keyword evidence="3" id="KW-1185">Reference proteome</keyword>
<proteinExistence type="predicted"/>
<protein>
    <submittedName>
        <fullName evidence="2">Uncharacterized protein</fullName>
    </submittedName>
</protein>
<dbReference type="Proteomes" id="UP001642360">
    <property type="component" value="Unassembled WGS sequence"/>
</dbReference>
<dbReference type="AlphaFoldDB" id="A0ABC8S6G7"/>
<accession>A0ABC8S6G7</accession>
<evidence type="ECO:0000313" key="2">
    <source>
        <dbReference type="EMBL" id="CAK9152410.1"/>
    </source>
</evidence>
<keyword evidence="1" id="KW-0732">Signal</keyword>
<gene>
    <name evidence="2" type="ORF">ILEXP_LOCUS20627</name>
</gene>
<feature type="signal peptide" evidence="1">
    <location>
        <begin position="1"/>
        <end position="23"/>
    </location>
</feature>